<dbReference type="OrthoDB" id="8122776at2759"/>
<keyword evidence="1" id="KW-0732">Signal</keyword>
<reference evidence="2 3" key="1">
    <citation type="submission" date="2015-07" db="EMBL/GenBank/DDBJ databases">
        <title>The genome of Dufourea novaeangliae.</title>
        <authorList>
            <person name="Pan H."/>
            <person name="Kapheim K."/>
        </authorList>
    </citation>
    <scope>NUCLEOTIDE SEQUENCE [LARGE SCALE GENOMIC DNA]</scope>
    <source>
        <strain evidence="2">0120121106</strain>
        <tissue evidence="2">Whole body</tissue>
    </source>
</reference>
<feature type="non-terminal residue" evidence="2">
    <location>
        <position position="116"/>
    </location>
</feature>
<feature type="chain" id="PRO_5007599504" evidence="1">
    <location>
        <begin position="21"/>
        <end position="116"/>
    </location>
</feature>
<sequence length="116" mass="13554">LIVKFIAVICLLLFIPKLEIIKKKGNKVDADDDDDEGRRSFNGDERFWDRVNTLTTIVSNAVDKYESLNQDRSNVNGVYRDSERGGVRDAFSRDETWNDYAYLLRSYALEETRRVR</sequence>
<keyword evidence="3" id="KW-1185">Reference proteome</keyword>
<evidence type="ECO:0000313" key="2">
    <source>
        <dbReference type="EMBL" id="KZC11086.1"/>
    </source>
</evidence>
<accession>A0A154PGS6</accession>
<evidence type="ECO:0000256" key="1">
    <source>
        <dbReference type="SAM" id="SignalP"/>
    </source>
</evidence>
<protein>
    <submittedName>
        <fullName evidence="2">Uncharacterized protein</fullName>
    </submittedName>
</protein>
<dbReference type="Proteomes" id="UP000076502">
    <property type="component" value="Unassembled WGS sequence"/>
</dbReference>
<evidence type="ECO:0000313" key="3">
    <source>
        <dbReference type="Proteomes" id="UP000076502"/>
    </source>
</evidence>
<gene>
    <name evidence="2" type="ORF">WN55_02447</name>
</gene>
<organism evidence="2 3">
    <name type="scientific">Dufourea novaeangliae</name>
    <name type="common">Sweat bee</name>
    <dbReference type="NCBI Taxonomy" id="178035"/>
    <lineage>
        <taxon>Eukaryota</taxon>
        <taxon>Metazoa</taxon>
        <taxon>Ecdysozoa</taxon>
        <taxon>Arthropoda</taxon>
        <taxon>Hexapoda</taxon>
        <taxon>Insecta</taxon>
        <taxon>Pterygota</taxon>
        <taxon>Neoptera</taxon>
        <taxon>Endopterygota</taxon>
        <taxon>Hymenoptera</taxon>
        <taxon>Apocrita</taxon>
        <taxon>Aculeata</taxon>
        <taxon>Apoidea</taxon>
        <taxon>Anthophila</taxon>
        <taxon>Halictidae</taxon>
        <taxon>Rophitinae</taxon>
        <taxon>Dufourea</taxon>
    </lineage>
</organism>
<dbReference type="STRING" id="178035.A0A154PGS6"/>
<proteinExistence type="predicted"/>
<name>A0A154PGS6_DUFNO</name>
<feature type="non-terminal residue" evidence="2">
    <location>
        <position position="1"/>
    </location>
</feature>
<dbReference type="EMBL" id="KQ434902">
    <property type="protein sequence ID" value="KZC11086.1"/>
    <property type="molecule type" value="Genomic_DNA"/>
</dbReference>
<feature type="signal peptide" evidence="1">
    <location>
        <begin position="1"/>
        <end position="20"/>
    </location>
</feature>
<dbReference type="AlphaFoldDB" id="A0A154PGS6"/>